<dbReference type="Proteomes" id="UP001262835">
    <property type="component" value="Unassembled WGS sequence"/>
</dbReference>
<accession>A0ABU3GI83</accession>
<name>A0ABU3GI83_9MICO</name>
<comment type="caution">
    <text evidence="1">The sequence shown here is derived from an EMBL/GenBank/DDBJ whole genome shotgun (WGS) entry which is preliminary data.</text>
</comment>
<organism evidence="1 2">
    <name type="scientific">Microbacterium aquilitoris</name>
    <dbReference type="NCBI Taxonomy" id="3067307"/>
    <lineage>
        <taxon>Bacteria</taxon>
        <taxon>Bacillati</taxon>
        <taxon>Actinomycetota</taxon>
        <taxon>Actinomycetes</taxon>
        <taxon>Micrococcales</taxon>
        <taxon>Microbacteriaceae</taxon>
        <taxon>Microbacterium</taxon>
    </lineage>
</organism>
<keyword evidence="2" id="KW-1185">Reference proteome</keyword>
<sequence>MRDDTDLWRGRSEAFGPASAVGGAVLPYEGRTALQAPDGLPAAVFRADVDGWATPSTPVLVRGRAKILPLAWSGDPTASVRTVDTAEIDALAEQMLAAGMHWAGNWRVLELVERRSDSIGSYADALRTAGATRVDCWTYSHEVGLSLVWAGRADAGTASLALHVVPASWVSEPRAGKPVKNIDVRWSWHDVVGLFEHDRGFSL</sequence>
<protein>
    <recommendedName>
        <fullName evidence="3">RES domain-containing protein</fullName>
    </recommendedName>
</protein>
<reference evidence="1 2" key="1">
    <citation type="submission" date="2023-08" db="EMBL/GenBank/DDBJ databases">
        <title>Microbacterium aquilitoris sp. nov. and Microbacterium gwkjibeachense sp. nov., isolated from beach.</title>
        <authorList>
            <person name="Lee S.D."/>
            <person name="Yang H."/>
            <person name="Kim I."/>
        </authorList>
    </citation>
    <scope>NUCLEOTIDE SEQUENCE [LARGE SCALE GENOMIC DNA]</scope>
    <source>
        <strain evidence="1 2">KSW-18</strain>
    </source>
</reference>
<evidence type="ECO:0000313" key="1">
    <source>
        <dbReference type="EMBL" id="MDT3330414.1"/>
    </source>
</evidence>
<dbReference type="EMBL" id="JAUZVT010000002">
    <property type="protein sequence ID" value="MDT3330414.1"/>
    <property type="molecule type" value="Genomic_DNA"/>
</dbReference>
<evidence type="ECO:0000313" key="2">
    <source>
        <dbReference type="Proteomes" id="UP001262835"/>
    </source>
</evidence>
<dbReference type="RefSeq" id="WP_116228519.1">
    <property type="nucleotide sequence ID" value="NZ_JAUZVT010000002.1"/>
</dbReference>
<evidence type="ECO:0008006" key="3">
    <source>
        <dbReference type="Google" id="ProtNLM"/>
    </source>
</evidence>
<proteinExistence type="predicted"/>
<gene>
    <name evidence="1" type="ORF">Q9S78_07010</name>
</gene>